<dbReference type="InterPro" id="IPR004012">
    <property type="entry name" value="Run_dom"/>
</dbReference>
<keyword evidence="4" id="KW-0472">Membrane</keyword>
<dbReference type="InterPro" id="IPR005113">
    <property type="entry name" value="uDENN_dom"/>
</dbReference>
<feature type="compositionally biased region" description="Polar residues" evidence="6">
    <location>
        <begin position="1123"/>
        <end position="1136"/>
    </location>
</feature>
<evidence type="ECO:0000259" key="7">
    <source>
        <dbReference type="PROSITE" id="PS50095"/>
    </source>
</evidence>
<dbReference type="SUPFAM" id="SSF140741">
    <property type="entry name" value="RUN domain-like"/>
    <property type="match status" value="3"/>
</dbReference>
<dbReference type="SMART" id="SM00593">
    <property type="entry name" value="RUN"/>
    <property type="match status" value="2"/>
</dbReference>
<dbReference type="SMART" id="SM00799">
    <property type="entry name" value="DENN"/>
    <property type="match status" value="1"/>
</dbReference>
<evidence type="ECO:0000313" key="11">
    <source>
        <dbReference type="Proteomes" id="UP000230066"/>
    </source>
</evidence>
<keyword evidence="3" id="KW-0677">Repeat</keyword>
<dbReference type="PANTHER" id="PTHR46070">
    <property type="entry name" value="PINSTRIPE, ISOFORM A"/>
    <property type="match status" value="1"/>
</dbReference>
<feature type="region of interest" description="Disordered" evidence="6">
    <location>
        <begin position="1021"/>
        <end position="1043"/>
    </location>
</feature>
<dbReference type="GO" id="GO:0016020">
    <property type="term" value="C:membrane"/>
    <property type="evidence" value="ECO:0007669"/>
    <property type="project" value="UniProtKB-SubCell"/>
</dbReference>
<evidence type="ECO:0000256" key="1">
    <source>
        <dbReference type="ARBA" id="ARBA00004370"/>
    </source>
</evidence>
<feature type="domain" description="PLAT" evidence="7">
    <location>
        <begin position="1343"/>
        <end position="1450"/>
    </location>
</feature>
<dbReference type="SUPFAM" id="SSF49723">
    <property type="entry name" value="Lipase/lipooxygenase domain (PLAT/LH2 domain)"/>
    <property type="match status" value="1"/>
</dbReference>
<feature type="domain" description="UDENN" evidence="8">
    <location>
        <begin position="29"/>
        <end position="638"/>
    </location>
</feature>
<dbReference type="SMART" id="SM00800">
    <property type="entry name" value="uDENN"/>
    <property type="match status" value="1"/>
</dbReference>
<evidence type="ECO:0000256" key="4">
    <source>
        <dbReference type="ARBA" id="ARBA00023136"/>
    </source>
</evidence>
<dbReference type="Pfam" id="PF01477">
    <property type="entry name" value="PLAT"/>
    <property type="match status" value="1"/>
</dbReference>
<gene>
    <name evidence="10" type="ORF">D915_005748</name>
</gene>
<accession>A0A4E0R3M5</accession>
<evidence type="ECO:0000259" key="8">
    <source>
        <dbReference type="PROSITE" id="PS50211"/>
    </source>
</evidence>
<protein>
    <submittedName>
        <fullName evidence="10">DENN domain-containing protein 5B</fullName>
    </submittedName>
</protein>
<dbReference type="Pfam" id="PF03455">
    <property type="entry name" value="dDENN"/>
    <property type="match status" value="1"/>
</dbReference>
<evidence type="ECO:0000259" key="9">
    <source>
        <dbReference type="PROSITE" id="PS50826"/>
    </source>
</evidence>
<dbReference type="InterPro" id="IPR001024">
    <property type="entry name" value="PLAT/LH2_dom"/>
</dbReference>
<keyword evidence="11" id="KW-1185">Reference proteome</keyword>
<dbReference type="Pfam" id="PF02141">
    <property type="entry name" value="DENN"/>
    <property type="match status" value="1"/>
</dbReference>
<proteinExistence type="inferred from homology"/>
<comment type="subcellular location">
    <subcellularLocation>
        <location evidence="1">Membrane</location>
    </subcellularLocation>
</comment>
<feature type="region of interest" description="Disordered" evidence="6">
    <location>
        <begin position="888"/>
        <end position="914"/>
    </location>
</feature>
<feature type="compositionally biased region" description="Polar residues" evidence="6">
    <location>
        <begin position="731"/>
        <end position="745"/>
    </location>
</feature>
<dbReference type="Pfam" id="PF03456">
    <property type="entry name" value="uDENN"/>
    <property type="match status" value="1"/>
</dbReference>
<evidence type="ECO:0000256" key="6">
    <source>
        <dbReference type="SAM" id="MobiDB-lite"/>
    </source>
</evidence>
<evidence type="ECO:0000313" key="10">
    <source>
        <dbReference type="EMBL" id="THD22869.1"/>
    </source>
</evidence>
<dbReference type="InterPro" id="IPR001194">
    <property type="entry name" value="cDENN_dom"/>
</dbReference>
<dbReference type="GO" id="GO:0031267">
    <property type="term" value="F:small GTPase binding"/>
    <property type="evidence" value="ECO:0007669"/>
    <property type="project" value="InterPro"/>
</dbReference>
<dbReference type="SMART" id="SM00801">
    <property type="entry name" value="dDENN"/>
    <property type="match status" value="1"/>
</dbReference>
<reference evidence="10" key="1">
    <citation type="submission" date="2019-03" db="EMBL/GenBank/DDBJ databases">
        <title>Improved annotation for the trematode Fasciola hepatica.</title>
        <authorList>
            <person name="Choi Y.-J."/>
            <person name="Martin J."/>
            <person name="Mitreva M."/>
        </authorList>
    </citation>
    <scope>NUCLEOTIDE SEQUENCE [LARGE SCALE GENOMIC DNA]</scope>
</reference>
<dbReference type="EMBL" id="JXXN02002474">
    <property type="protein sequence ID" value="THD22869.1"/>
    <property type="molecule type" value="Genomic_DNA"/>
</dbReference>
<feature type="compositionally biased region" description="Polar residues" evidence="6">
    <location>
        <begin position="891"/>
        <end position="909"/>
    </location>
</feature>
<comment type="similarity">
    <text evidence="2">Belongs to the RAB6IP1 family.</text>
</comment>
<dbReference type="Proteomes" id="UP000230066">
    <property type="component" value="Unassembled WGS sequence"/>
</dbReference>
<evidence type="ECO:0000256" key="5">
    <source>
        <dbReference type="PROSITE-ProRule" id="PRU00152"/>
    </source>
</evidence>
<dbReference type="PROSITE" id="PS50211">
    <property type="entry name" value="DENN"/>
    <property type="match status" value="1"/>
</dbReference>
<comment type="caution">
    <text evidence="5">Lacks conserved residue(s) required for the propagation of feature annotation.</text>
</comment>
<feature type="region of interest" description="Disordered" evidence="6">
    <location>
        <begin position="723"/>
        <end position="745"/>
    </location>
</feature>
<feature type="region of interest" description="Disordered" evidence="6">
    <location>
        <begin position="839"/>
        <end position="861"/>
    </location>
</feature>
<comment type="caution">
    <text evidence="10">The sequence shown here is derived from an EMBL/GenBank/DDBJ whole genome shotgun (WGS) entry which is preliminary data.</text>
</comment>
<dbReference type="InterPro" id="IPR036392">
    <property type="entry name" value="PLAT/LH2_dom_sf"/>
</dbReference>
<name>A0A4E0R3M5_FASHE</name>
<dbReference type="Gene3D" id="1.20.58.900">
    <property type="match status" value="3"/>
</dbReference>
<dbReference type="InterPro" id="IPR005112">
    <property type="entry name" value="dDENN_dom"/>
</dbReference>
<dbReference type="PROSITE" id="PS50826">
    <property type="entry name" value="RUN"/>
    <property type="match status" value="2"/>
</dbReference>
<dbReference type="InterPro" id="IPR037516">
    <property type="entry name" value="Tripartite_DENN"/>
</dbReference>
<evidence type="ECO:0000256" key="2">
    <source>
        <dbReference type="ARBA" id="ARBA00006664"/>
    </source>
</evidence>
<dbReference type="Gene3D" id="2.60.60.20">
    <property type="entry name" value="PLAT/LH2 domain"/>
    <property type="match status" value="1"/>
</dbReference>
<dbReference type="GO" id="GO:0005085">
    <property type="term" value="F:guanyl-nucleotide exchange factor activity"/>
    <property type="evidence" value="ECO:0007669"/>
    <property type="project" value="InterPro"/>
</dbReference>
<feature type="region of interest" description="Disordered" evidence="6">
    <location>
        <begin position="1117"/>
        <end position="1152"/>
    </location>
</feature>
<dbReference type="InterPro" id="IPR043153">
    <property type="entry name" value="DENN_C"/>
</dbReference>
<evidence type="ECO:0000256" key="3">
    <source>
        <dbReference type="ARBA" id="ARBA00022737"/>
    </source>
</evidence>
<sequence>MSNSRVVDYFYVCGLDETVGLEPFERDVTSATAVQTSPLYIPYKSRVLQYFPDHVPRCSFDSESTALVTMPNGIRLLAESCVDFRQTVVPQRHTFIITREDGNKVYGMSLLFHVQVLSDNILDLVSTYQTNSVVTDDNACPKSIYRKGADLLLTTRAIGILSRYPFVYGLFGWLEDIWSSMFLTSNRLSTKVEAIIYDLLYKTTLPNPGAYVVFRGPFRNHYGYLPAMSKPIASLWSGIIDLPDAIELPLFEYSMLELLHLIELDDLFRLFTCVLLEHRIILFSEHYYRLMLIAECITCLLLPFAWPHVYAPILPLSLAHFVDAPVPYIMGIMCDNDGGSLYANTAPFSSEFSPTERRMNEPYIRDSSCNEIRPHAVELASEANVCYVYIDEGRVITADEVPQFPNAESVKESLIQLLRITASLNPAYRFLIIFGSQLLDVRVDGRSIDFVHVDRLYNSRPHSSHFGPIRKLETLAAAQTPEWGLSQANTDPVSIHFKLGPDSIEQLEFDKVSRVWNNYCRACITRAGNIIAFEEFPAYTQLLHFNTAVRLVFLNNFSKVFRQYDKFLVSDLLDSTGNDSVHRTGFNKPQTRSGLHAFDKVGFLSDQPETHLPFLSAFLETQMFTSFLDNRLTTSGNGCPVGVNSDWTVLHQASVSANVTIFDQLVSRVSDLSLHVRGVPVKSTILGVTGNSQSTAEVVRRPAPFGRGHSSLGLNTIRSIDQAPLPDLVPSSGSPSHENSNENASVNSLLSDPAISKLLSTPGFPPLLDSSVYGSPDDKLTQIRPRNDPLMGCFPLLSRELLLPPSPMLSASRHELCPTSNSARALRDVDARLPRNTFGFQRPPVHGAPTNSAPVSPPLPPSDRTLVTPTVPGCMSVPTRRYIGAPLSPSLAATNGQADSQLGSNTSIGKSRGPQRVQAFVQPGQFAAMQRSGMAQANWDFVDALLDECKHRTKRMVLKKIGREAVELGHGDPTVSVVEENTLVAGLCDLLERIWSHGLTTKMGKSALWSHLVQYMEQRQLEAQEHQQQSHSPISHPRKNDESVVHNSLSLLAGSPKSTNRSSVTRLTMTSDAVNVGLTTLTRKMSLSSFTGPGQQDDKRPCESAHVHTNAIVPRFPEMGVPHTQSNDIAPTNARQIPTGVESDGSKRSTPVLRSHSLSARGLPEALRSSLSNARVDPTMISRLLDWRVRPNLGAPITPITTQVPSAKSPLFPRVSYPGSSGSSGLVSSDASAVGSILDLSAVFRSHVTQPSLVVDIATVRAIRGVKTDIGLARAFVRLALEKKLLSAHLTRLLMDIKLLRRLYSRYAFLRCEEEREQFLVHLLSLNAVDYFSFTRMLPQADLIYQIFICSSRKHGFATTANMWIRLHGHLGSTRPIGLPRGRNLITIRNTNLGLLSAIQVGHDNAGPTPKLFVEFIIIYNSVTGHLYMFPCCRWIGRGIEDDALERVLVGHLVRMSPNDPKLIFTAVAADPGDGLCKLPNRCQSPAAYRRSFESQRVADLFASELGLTGPPQSTPPSPKVGFDDPKMYATNSLPRPPRASRYPPGLGSFTPKGMHTSPSFSVVQGQSVREHLAFYMRRESDRPGYAFSQPNSPATTRLCSSPALYQIPQHEVSGTLAAAYSALQANRLCVATMRQSAIDFVTHVHQVARLGSSLGKEGRFNLLMCRGLREHSLVQWFSLLAVSPVTSQMYENKSFFLNHDLRQAIQQLLAALDEFELPMESVLLRET</sequence>
<dbReference type="Pfam" id="PF02759">
    <property type="entry name" value="RUN"/>
    <property type="match status" value="2"/>
</dbReference>
<dbReference type="PANTHER" id="PTHR46070:SF1">
    <property type="entry name" value="PINSTRIPE, ISOFORM A"/>
    <property type="match status" value="1"/>
</dbReference>
<dbReference type="Gene3D" id="3.40.50.11500">
    <property type="match status" value="1"/>
</dbReference>
<dbReference type="InterPro" id="IPR037213">
    <property type="entry name" value="Run_dom_sf"/>
</dbReference>
<dbReference type="InterPro" id="IPR047278">
    <property type="entry name" value="DEN5A/B"/>
</dbReference>
<dbReference type="PROSITE" id="PS50095">
    <property type="entry name" value="PLAT"/>
    <property type="match status" value="1"/>
</dbReference>
<organism evidence="10 11">
    <name type="scientific">Fasciola hepatica</name>
    <name type="common">Liver fluke</name>
    <dbReference type="NCBI Taxonomy" id="6192"/>
    <lineage>
        <taxon>Eukaryota</taxon>
        <taxon>Metazoa</taxon>
        <taxon>Spiralia</taxon>
        <taxon>Lophotrochozoa</taxon>
        <taxon>Platyhelminthes</taxon>
        <taxon>Trematoda</taxon>
        <taxon>Digenea</taxon>
        <taxon>Plagiorchiida</taxon>
        <taxon>Echinostomata</taxon>
        <taxon>Echinostomatoidea</taxon>
        <taxon>Fasciolidae</taxon>
        <taxon>Fasciola</taxon>
    </lineage>
</organism>
<feature type="domain" description="RUN" evidence="9">
    <location>
        <begin position="1592"/>
        <end position="1723"/>
    </location>
</feature>
<feature type="domain" description="RUN" evidence="9">
    <location>
        <begin position="978"/>
        <end position="1339"/>
    </location>
</feature>